<dbReference type="RefSeq" id="WP_215625924.1">
    <property type="nucleotide sequence ID" value="NZ_CP067089.2"/>
</dbReference>
<protein>
    <submittedName>
        <fullName evidence="2">Antibiotic biosynthesis monooxygenase</fullName>
    </submittedName>
</protein>
<evidence type="ECO:0000313" key="2">
    <source>
        <dbReference type="EMBL" id="QQO08618.1"/>
    </source>
</evidence>
<proteinExistence type="predicted"/>
<evidence type="ECO:0000313" key="3">
    <source>
        <dbReference type="Proteomes" id="UP000595917"/>
    </source>
</evidence>
<dbReference type="Pfam" id="PF03992">
    <property type="entry name" value="ABM"/>
    <property type="match status" value="1"/>
</dbReference>
<sequence length="96" mass="11358">MIIREVLMEIDTAKEREFVAFWHSEYRKAMAGQKGFVGAELLKQQEKSNSYQMLLRFRSSEDAAQWRESDDHTRLGPLLKEYAAVMELRVFDLAEW</sequence>
<feature type="domain" description="ABM" evidence="1">
    <location>
        <begin position="2"/>
        <end position="91"/>
    </location>
</feature>
<gene>
    <name evidence="2" type="ORF">JFL75_17055</name>
</gene>
<dbReference type="Proteomes" id="UP000595917">
    <property type="component" value="Chromosome"/>
</dbReference>
<keyword evidence="3" id="KW-1185">Reference proteome</keyword>
<organism evidence="2 3">
    <name type="scientific">Breznakiella homolactica</name>
    <dbReference type="NCBI Taxonomy" id="2798577"/>
    <lineage>
        <taxon>Bacteria</taxon>
        <taxon>Pseudomonadati</taxon>
        <taxon>Spirochaetota</taxon>
        <taxon>Spirochaetia</taxon>
        <taxon>Spirochaetales</taxon>
        <taxon>Breznakiellaceae</taxon>
        <taxon>Breznakiella</taxon>
    </lineage>
</organism>
<dbReference type="AlphaFoldDB" id="A0A7T7XLT6"/>
<dbReference type="Gene3D" id="3.30.70.100">
    <property type="match status" value="1"/>
</dbReference>
<dbReference type="SUPFAM" id="SSF54909">
    <property type="entry name" value="Dimeric alpha+beta barrel"/>
    <property type="match status" value="1"/>
</dbReference>
<dbReference type="PROSITE" id="PS51725">
    <property type="entry name" value="ABM"/>
    <property type="match status" value="1"/>
</dbReference>
<dbReference type="GO" id="GO:0004497">
    <property type="term" value="F:monooxygenase activity"/>
    <property type="evidence" value="ECO:0007669"/>
    <property type="project" value="UniProtKB-KW"/>
</dbReference>
<keyword evidence="2" id="KW-0560">Oxidoreductase</keyword>
<dbReference type="InterPro" id="IPR011008">
    <property type="entry name" value="Dimeric_a/b-barrel"/>
</dbReference>
<dbReference type="KEGG" id="bhc:JFL75_17055"/>
<reference evidence="2" key="1">
    <citation type="submission" date="2021-01" db="EMBL/GenBank/DDBJ databases">
        <title>Description of Breznakiella homolactica.</title>
        <authorList>
            <person name="Song Y."/>
            <person name="Brune A."/>
        </authorList>
    </citation>
    <scope>NUCLEOTIDE SEQUENCE</scope>
    <source>
        <strain evidence="2">RmG30</strain>
    </source>
</reference>
<dbReference type="EMBL" id="CP067089">
    <property type="protein sequence ID" value="QQO08618.1"/>
    <property type="molecule type" value="Genomic_DNA"/>
</dbReference>
<accession>A0A7T7XLT6</accession>
<evidence type="ECO:0000259" key="1">
    <source>
        <dbReference type="PROSITE" id="PS51725"/>
    </source>
</evidence>
<dbReference type="InterPro" id="IPR007138">
    <property type="entry name" value="ABM_dom"/>
</dbReference>
<name>A0A7T7XLT6_9SPIR</name>
<keyword evidence="2" id="KW-0503">Monooxygenase</keyword>